<name>A0ABV0J2T9_9CYAN</name>
<comment type="subcellular location">
    <subcellularLocation>
        <location evidence="1">Membrane</location>
        <topology evidence="1">Multi-pass membrane protein</topology>
    </subcellularLocation>
</comment>
<keyword evidence="4 5" id="KW-0472">Membrane</keyword>
<dbReference type="PANTHER" id="PTHR33514:SF13">
    <property type="entry name" value="PROTEIN ABCI12, CHLOROPLASTIC"/>
    <property type="match status" value="1"/>
</dbReference>
<evidence type="ECO:0000256" key="4">
    <source>
        <dbReference type="ARBA" id="ARBA00023136"/>
    </source>
</evidence>
<evidence type="ECO:0000256" key="5">
    <source>
        <dbReference type="SAM" id="Phobius"/>
    </source>
</evidence>
<feature type="transmembrane region" description="Helical" evidence="5">
    <location>
        <begin position="45"/>
        <end position="65"/>
    </location>
</feature>
<dbReference type="InterPro" id="IPR003339">
    <property type="entry name" value="ABC/ECF_trnsptr_transmembrane"/>
</dbReference>
<evidence type="ECO:0000256" key="2">
    <source>
        <dbReference type="ARBA" id="ARBA00022692"/>
    </source>
</evidence>
<gene>
    <name evidence="6" type="ORF">NC998_03095</name>
</gene>
<protein>
    <submittedName>
        <fullName evidence="6">Energy-coupling factor transporter transmembrane protein EcfT</fullName>
    </submittedName>
</protein>
<dbReference type="EMBL" id="JAMPKM010000001">
    <property type="protein sequence ID" value="MEP0816078.1"/>
    <property type="molecule type" value="Genomic_DNA"/>
</dbReference>
<dbReference type="RefSeq" id="WP_190431755.1">
    <property type="nucleotide sequence ID" value="NZ_JAMPKM010000001.1"/>
</dbReference>
<evidence type="ECO:0000313" key="7">
    <source>
        <dbReference type="Proteomes" id="UP001464891"/>
    </source>
</evidence>
<keyword evidence="2 5" id="KW-0812">Transmembrane</keyword>
<comment type="caution">
    <text evidence="6">The sequence shown here is derived from an EMBL/GenBank/DDBJ whole genome shotgun (WGS) entry which is preliminary data.</text>
</comment>
<evidence type="ECO:0000256" key="3">
    <source>
        <dbReference type="ARBA" id="ARBA00022989"/>
    </source>
</evidence>
<accession>A0ABV0J2T9</accession>
<dbReference type="Pfam" id="PF02361">
    <property type="entry name" value="CbiQ"/>
    <property type="match status" value="1"/>
</dbReference>
<evidence type="ECO:0000313" key="6">
    <source>
        <dbReference type="EMBL" id="MEP0816078.1"/>
    </source>
</evidence>
<feature type="transmembrane region" description="Helical" evidence="5">
    <location>
        <begin position="72"/>
        <end position="89"/>
    </location>
</feature>
<reference evidence="6 7" key="1">
    <citation type="submission" date="2022-04" db="EMBL/GenBank/DDBJ databases">
        <title>Positive selection, recombination, and allopatry shape intraspecific diversity of widespread and dominant cyanobacteria.</title>
        <authorList>
            <person name="Wei J."/>
            <person name="Shu W."/>
            <person name="Hu C."/>
        </authorList>
    </citation>
    <scope>NUCLEOTIDE SEQUENCE [LARGE SCALE GENOMIC DNA]</scope>
    <source>
        <strain evidence="6 7">GB2-A4</strain>
    </source>
</reference>
<dbReference type="PANTHER" id="PTHR33514">
    <property type="entry name" value="PROTEIN ABCI12, CHLOROPLASTIC"/>
    <property type="match status" value="1"/>
</dbReference>
<organism evidence="6 7">
    <name type="scientific">Trichocoleus desertorum GB2-A4</name>
    <dbReference type="NCBI Taxonomy" id="2933944"/>
    <lineage>
        <taxon>Bacteria</taxon>
        <taxon>Bacillati</taxon>
        <taxon>Cyanobacteriota</taxon>
        <taxon>Cyanophyceae</taxon>
        <taxon>Leptolyngbyales</taxon>
        <taxon>Trichocoleusaceae</taxon>
        <taxon>Trichocoleus</taxon>
    </lineage>
</organism>
<keyword evidence="3 5" id="KW-1133">Transmembrane helix</keyword>
<dbReference type="CDD" id="cd16914">
    <property type="entry name" value="EcfT"/>
    <property type="match status" value="1"/>
</dbReference>
<dbReference type="Proteomes" id="UP001464891">
    <property type="component" value="Unassembled WGS sequence"/>
</dbReference>
<sequence>MDLLRSLPLGLYLEQPQTWLHKLDPRVKLAWLMSFLLAPLLANPLWRLFLVVVLVLLTLIAMIPFRVWRQQMAWLLMLGFFVFLLTAIAPDGLSAEQQPRLPANELAFAQQPATPATAQRPIWLDPRRWLTRDSVDANGERQSEQQPNQQALTESLPQPTAYNYVLFKQKPFLVTRRSLDLGVRVSTLLFTLIYSTNLFLLTTAPEEITAGLETLMRPLRRLNWPVTEIVLTLTLSLRFIPLVLEEVQNLIRSVRTRAINWKKLGFRGAIQVWMLIAERLLENLLLRAEQIASAMKVRGFTSPNQHRVQWHQLRLCRGDWLALLALLGLWGARLIWGSEVS</sequence>
<evidence type="ECO:0000256" key="1">
    <source>
        <dbReference type="ARBA" id="ARBA00004141"/>
    </source>
</evidence>
<keyword evidence="7" id="KW-1185">Reference proteome</keyword>
<proteinExistence type="predicted"/>